<organism evidence="1">
    <name type="scientific">Anguilla anguilla</name>
    <name type="common">European freshwater eel</name>
    <name type="synonym">Muraena anguilla</name>
    <dbReference type="NCBI Taxonomy" id="7936"/>
    <lineage>
        <taxon>Eukaryota</taxon>
        <taxon>Metazoa</taxon>
        <taxon>Chordata</taxon>
        <taxon>Craniata</taxon>
        <taxon>Vertebrata</taxon>
        <taxon>Euteleostomi</taxon>
        <taxon>Actinopterygii</taxon>
        <taxon>Neopterygii</taxon>
        <taxon>Teleostei</taxon>
        <taxon>Anguilliformes</taxon>
        <taxon>Anguillidae</taxon>
        <taxon>Anguilla</taxon>
    </lineage>
</organism>
<dbReference type="EMBL" id="GBXM01096670">
    <property type="protein sequence ID" value="JAH11907.1"/>
    <property type="molecule type" value="Transcribed_RNA"/>
</dbReference>
<sequence length="26" mass="3068">MMQNFTPTLNTLNDSHVSLVCWQKMK</sequence>
<reference evidence="1" key="1">
    <citation type="submission" date="2014-11" db="EMBL/GenBank/DDBJ databases">
        <authorList>
            <person name="Amaro Gonzalez C."/>
        </authorList>
    </citation>
    <scope>NUCLEOTIDE SEQUENCE</scope>
</reference>
<protein>
    <submittedName>
        <fullName evidence="1">Uncharacterized protein</fullName>
    </submittedName>
</protein>
<reference evidence="1" key="2">
    <citation type="journal article" date="2015" name="Fish Shellfish Immunol.">
        <title>Early steps in the European eel (Anguilla anguilla)-Vibrio vulnificus interaction in the gills: Role of the RtxA13 toxin.</title>
        <authorList>
            <person name="Callol A."/>
            <person name="Pajuelo D."/>
            <person name="Ebbesson L."/>
            <person name="Teles M."/>
            <person name="MacKenzie S."/>
            <person name="Amaro C."/>
        </authorList>
    </citation>
    <scope>NUCLEOTIDE SEQUENCE</scope>
</reference>
<dbReference type="AlphaFoldDB" id="A0A0E9Q5W2"/>
<proteinExistence type="predicted"/>
<accession>A0A0E9Q5W2</accession>
<name>A0A0E9Q5W2_ANGAN</name>
<evidence type="ECO:0000313" key="1">
    <source>
        <dbReference type="EMBL" id="JAH11907.1"/>
    </source>
</evidence>